<proteinExistence type="predicted"/>
<dbReference type="OrthoDB" id="10368327at2759"/>
<accession>A0A812PNU6</accession>
<reference evidence="1" key="1">
    <citation type="submission" date="2021-02" db="EMBL/GenBank/DDBJ databases">
        <authorList>
            <person name="Dougan E. K."/>
            <person name="Rhodes N."/>
            <person name="Thang M."/>
            <person name="Chan C."/>
        </authorList>
    </citation>
    <scope>NUCLEOTIDE SEQUENCE</scope>
</reference>
<evidence type="ECO:0000313" key="1">
    <source>
        <dbReference type="EMBL" id="CAE7359989.1"/>
    </source>
</evidence>
<protein>
    <submittedName>
        <fullName evidence="1">Uncharacterized protein</fullName>
    </submittedName>
</protein>
<comment type="caution">
    <text evidence="1">The sequence shown here is derived from an EMBL/GenBank/DDBJ whole genome shotgun (WGS) entry which is preliminary data.</text>
</comment>
<evidence type="ECO:0000313" key="2">
    <source>
        <dbReference type="Proteomes" id="UP000604046"/>
    </source>
</evidence>
<organism evidence="1 2">
    <name type="scientific">Symbiodinium natans</name>
    <dbReference type="NCBI Taxonomy" id="878477"/>
    <lineage>
        <taxon>Eukaryota</taxon>
        <taxon>Sar</taxon>
        <taxon>Alveolata</taxon>
        <taxon>Dinophyceae</taxon>
        <taxon>Suessiales</taxon>
        <taxon>Symbiodiniaceae</taxon>
        <taxon>Symbiodinium</taxon>
    </lineage>
</organism>
<dbReference type="EMBL" id="CAJNDS010002173">
    <property type="protein sequence ID" value="CAE7359989.1"/>
    <property type="molecule type" value="Genomic_DNA"/>
</dbReference>
<name>A0A812PNU6_9DINO</name>
<gene>
    <name evidence="1" type="ORF">SNAT2548_LOCUS19320</name>
</gene>
<dbReference type="Proteomes" id="UP000604046">
    <property type="component" value="Unassembled WGS sequence"/>
</dbReference>
<sequence>MAVQSAAGRIALEWLFSETFPLHTQFVEQPQPLRKWELGKWHDCVAYMWWGEDVYQCLLAGVVPPEQRLFVRLQLQRAGRLSELHRSVYVRDTLRLSAELQLPIRPRSWFLGPIHWAGESQEYVDRVFNVAALVAEGREPPAELAGDCAEDLIAQHMESEEEAE</sequence>
<keyword evidence="2" id="KW-1185">Reference proteome</keyword>
<dbReference type="AlphaFoldDB" id="A0A812PNU6"/>